<dbReference type="Gene3D" id="3.40.50.720">
    <property type="entry name" value="NAD(P)-binding Rossmann-like Domain"/>
    <property type="match status" value="1"/>
</dbReference>
<organism evidence="4 5">
    <name type="scientific">Actinoallomurus vinaceus</name>
    <dbReference type="NCBI Taxonomy" id="1080074"/>
    <lineage>
        <taxon>Bacteria</taxon>
        <taxon>Bacillati</taxon>
        <taxon>Actinomycetota</taxon>
        <taxon>Actinomycetes</taxon>
        <taxon>Streptosporangiales</taxon>
        <taxon>Thermomonosporaceae</taxon>
        <taxon>Actinoallomurus</taxon>
    </lineage>
</organism>
<keyword evidence="2" id="KW-0560">Oxidoreductase</keyword>
<keyword evidence="5" id="KW-1185">Reference proteome</keyword>
<accession>A0ABP8UTI1</accession>
<dbReference type="Proteomes" id="UP001501442">
    <property type="component" value="Unassembled WGS sequence"/>
</dbReference>
<dbReference type="InterPro" id="IPR057326">
    <property type="entry name" value="KR_dom"/>
</dbReference>
<feature type="domain" description="Ketoreductase" evidence="3">
    <location>
        <begin position="8"/>
        <end position="199"/>
    </location>
</feature>
<dbReference type="SUPFAM" id="SSF51735">
    <property type="entry name" value="NAD(P)-binding Rossmann-fold domains"/>
    <property type="match status" value="1"/>
</dbReference>
<evidence type="ECO:0000256" key="1">
    <source>
        <dbReference type="ARBA" id="ARBA00006484"/>
    </source>
</evidence>
<comment type="similarity">
    <text evidence="1">Belongs to the short-chain dehydrogenases/reductases (SDR) family.</text>
</comment>
<proteinExistence type="inferred from homology"/>
<dbReference type="PRINTS" id="PR00081">
    <property type="entry name" value="GDHRDH"/>
</dbReference>
<comment type="caution">
    <text evidence="4">The sequence shown here is derived from an EMBL/GenBank/DDBJ whole genome shotgun (WGS) entry which is preliminary data.</text>
</comment>
<dbReference type="Pfam" id="PF13561">
    <property type="entry name" value="adh_short_C2"/>
    <property type="match status" value="1"/>
</dbReference>
<name>A0ABP8UTI1_9ACTN</name>
<dbReference type="PANTHER" id="PTHR43639">
    <property type="entry name" value="OXIDOREDUCTASE, SHORT-CHAIN DEHYDROGENASE/REDUCTASE FAMILY (AFU_ORTHOLOGUE AFUA_5G02870)"/>
    <property type="match status" value="1"/>
</dbReference>
<evidence type="ECO:0000313" key="4">
    <source>
        <dbReference type="EMBL" id="GAA4636842.1"/>
    </source>
</evidence>
<sequence>MTFGLRDRAVVVTGGSKGFGRIVARRLAAEGCAVALCARSAETLAATAREIEAEYGTRVFARSCDVTVPDELGAFVDAAAEALGGLDGLVTNAGDAFGGGLMDSTPEEWTRTFELNVGHSAHAIRTCVPHMRARGRGDVVIVSSISGWKPGRNTQYGAAKAAEIYMASTLARELAADRIRVNTVSPGSMLIPGGGWDEFRQREPERYERFLGEFPGGALPSGEDVAEVVAFLLSDHARAVNGANIPVDAAQNAPAASGY</sequence>
<dbReference type="PANTHER" id="PTHR43639:SF1">
    <property type="entry name" value="SHORT-CHAIN DEHYDROGENASE_REDUCTASE FAMILY PROTEIN"/>
    <property type="match status" value="1"/>
</dbReference>
<dbReference type="PRINTS" id="PR00080">
    <property type="entry name" value="SDRFAMILY"/>
</dbReference>
<gene>
    <name evidence="4" type="ORF">GCM10023196_088200</name>
</gene>
<dbReference type="EMBL" id="BAABHK010000018">
    <property type="protein sequence ID" value="GAA4636842.1"/>
    <property type="molecule type" value="Genomic_DNA"/>
</dbReference>
<protein>
    <submittedName>
        <fullName evidence="4">SDR family NAD(P)-dependent oxidoreductase</fullName>
    </submittedName>
</protein>
<dbReference type="RefSeq" id="WP_345439809.1">
    <property type="nucleotide sequence ID" value="NZ_BAABHK010000018.1"/>
</dbReference>
<dbReference type="SMART" id="SM00822">
    <property type="entry name" value="PKS_KR"/>
    <property type="match status" value="1"/>
</dbReference>
<evidence type="ECO:0000256" key="2">
    <source>
        <dbReference type="ARBA" id="ARBA00023002"/>
    </source>
</evidence>
<evidence type="ECO:0000313" key="5">
    <source>
        <dbReference type="Proteomes" id="UP001501442"/>
    </source>
</evidence>
<dbReference type="InterPro" id="IPR036291">
    <property type="entry name" value="NAD(P)-bd_dom_sf"/>
</dbReference>
<reference evidence="5" key="1">
    <citation type="journal article" date="2019" name="Int. J. Syst. Evol. Microbiol.">
        <title>The Global Catalogue of Microorganisms (GCM) 10K type strain sequencing project: providing services to taxonomists for standard genome sequencing and annotation.</title>
        <authorList>
            <consortium name="The Broad Institute Genomics Platform"/>
            <consortium name="The Broad Institute Genome Sequencing Center for Infectious Disease"/>
            <person name="Wu L."/>
            <person name="Ma J."/>
        </authorList>
    </citation>
    <scope>NUCLEOTIDE SEQUENCE [LARGE SCALE GENOMIC DNA]</scope>
    <source>
        <strain evidence="5">JCM 17939</strain>
    </source>
</reference>
<dbReference type="InterPro" id="IPR002347">
    <property type="entry name" value="SDR_fam"/>
</dbReference>
<dbReference type="CDD" id="cd05233">
    <property type="entry name" value="SDR_c"/>
    <property type="match status" value="1"/>
</dbReference>
<evidence type="ECO:0000259" key="3">
    <source>
        <dbReference type="SMART" id="SM00822"/>
    </source>
</evidence>